<feature type="domain" description="Bacterial toxin 46" evidence="3">
    <location>
        <begin position="430"/>
        <end position="524"/>
    </location>
</feature>
<evidence type="ECO:0000313" key="4">
    <source>
        <dbReference type="EMBL" id="MBN8432245.1"/>
    </source>
</evidence>
<name>A0ABS3EAA9_9GAMM</name>
<gene>
    <name evidence="4" type="ORF">JF535_15460</name>
</gene>
<evidence type="ECO:0000259" key="3">
    <source>
        <dbReference type="Pfam" id="PF15538"/>
    </source>
</evidence>
<feature type="region of interest" description="Disordered" evidence="1">
    <location>
        <begin position="336"/>
        <end position="380"/>
    </location>
</feature>
<proteinExistence type="predicted"/>
<organism evidence="4 5">
    <name type="scientific">Microbulbifer salipaludis</name>
    <dbReference type="NCBI Taxonomy" id="187980"/>
    <lineage>
        <taxon>Bacteria</taxon>
        <taxon>Pseudomonadati</taxon>
        <taxon>Pseudomonadota</taxon>
        <taxon>Gammaproteobacteria</taxon>
        <taxon>Cellvibrionales</taxon>
        <taxon>Microbulbiferaceae</taxon>
        <taxon>Microbulbifer</taxon>
    </lineage>
</organism>
<dbReference type="EMBL" id="JAEKJR010000003">
    <property type="protein sequence ID" value="MBN8432245.1"/>
    <property type="molecule type" value="Genomic_DNA"/>
</dbReference>
<dbReference type="Pfam" id="PF15538">
    <property type="entry name" value="Ntox46"/>
    <property type="match status" value="1"/>
</dbReference>
<evidence type="ECO:0000256" key="1">
    <source>
        <dbReference type="SAM" id="MobiDB-lite"/>
    </source>
</evidence>
<accession>A0ABS3EAA9</accession>
<keyword evidence="2" id="KW-0472">Membrane</keyword>
<keyword evidence="2" id="KW-0812">Transmembrane</keyword>
<dbReference type="InterPro" id="IPR028238">
    <property type="entry name" value="Ntox46"/>
</dbReference>
<protein>
    <recommendedName>
        <fullName evidence="3">Bacterial toxin 46 domain-containing protein</fullName>
    </recommendedName>
</protein>
<evidence type="ECO:0000313" key="5">
    <source>
        <dbReference type="Proteomes" id="UP000664293"/>
    </source>
</evidence>
<sequence>MQVYIENKFGQRFRAVEGWQSPGTIFENDASAELLTSFPPTALDQIFEQFLAHNQQCMVSALSVGETSSLHVAQFPGIPAHFSEEHKAVYTAVRRHQILIEEAPLGEAILEERQSHIRQKIRLSLQKIVAEERIEAAHIQAVHEQRGALEKVGAHLSRGAQGFGDAVWGLAVWAKDLAEVAMVINPIRMQTQVLGATYDYFVHEKRFGESGREYQGEVKKEVVDVLGFDPATITAEQLKQAFEIAHLVCDDAALRGAIGRFAKDYVKAQHSLEISEFAGAGVFEIVLTIVLAAFTGGVGAAAAMAKNARLMFRFKDVGDLMLDFAKYQKQRKRLMKAKGAKNGSPDYSEFESIDPSGARLNPISSTPKSKPRRNSRVPIRQEINLAKSKGRSPEHIAARSKVARHYLESNGFTQNQISDAIGDPLVGSKGGVDLREPVSIVEFPPPDVMHQYVREGGRAGNWLDPIGGQTPDSLGINGEGRNVVSFKVPNGTGLQSVSRPILDTWTNRSNPVQTKGGGTQLFVSDAVKDNLLMLNGH</sequence>
<feature type="transmembrane region" description="Helical" evidence="2">
    <location>
        <begin position="277"/>
        <end position="305"/>
    </location>
</feature>
<evidence type="ECO:0000256" key="2">
    <source>
        <dbReference type="SAM" id="Phobius"/>
    </source>
</evidence>
<keyword evidence="2" id="KW-1133">Transmembrane helix</keyword>
<dbReference type="RefSeq" id="WP_207003964.1">
    <property type="nucleotide sequence ID" value="NZ_JAEKJR010000003.1"/>
</dbReference>
<reference evidence="4 5" key="1">
    <citation type="submission" date="2020-12" db="EMBL/GenBank/DDBJ databases">
        <title>Oil enriched cultivation method for isolating marine PHA-producing bacteria.</title>
        <authorList>
            <person name="Zheng W."/>
            <person name="Yu S."/>
            <person name="Huang Y."/>
        </authorList>
    </citation>
    <scope>NUCLEOTIDE SEQUENCE [LARGE SCALE GENOMIC DNA]</scope>
    <source>
        <strain evidence="4 5">SN0-2</strain>
    </source>
</reference>
<dbReference type="Proteomes" id="UP000664293">
    <property type="component" value="Unassembled WGS sequence"/>
</dbReference>
<keyword evidence="5" id="KW-1185">Reference proteome</keyword>
<comment type="caution">
    <text evidence="4">The sequence shown here is derived from an EMBL/GenBank/DDBJ whole genome shotgun (WGS) entry which is preliminary data.</text>
</comment>